<evidence type="ECO:0000313" key="6">
    <source>
        <dbReference type="Proteomes" id="UP001604277"/>
    </source>
</evidence>
<keyword evidence="1 2" id="KW-0732">Signal</keyword>
<dbReference type="PROSITE" id="PS51257">
    <property type="entry name" value="PROKAR_LIPOPROTEIN"/>
    <property type="match status" value="1"/>
</dbReference>
<reference evidence="6" key="2">
    <citation type="submission" date="2024-07" db="EMBL/GenBank/DDBJ databases">
        <title>Two chromosome-level genome assemblies of Korean endemic species Abeliophyllum distichum and Forsythia ovata (Oleaceae).</title>
        <authorList>
            <person name="Jang H."/>
        </authorList>
    </citation>
    <scope>NUCLEOTIDE SEQUENCE [LARGE SCALE GENOMIC DNA]</scope>
</reference>
<comment type="caution">
    <text evidence="4">The sequence shown here is derived from an EMBL/GenBank/DDBJ whole genome shotgun (WGS) entry which is preliminary data.</text>
</comment>
<dbReference type="AlphaFoldDB" id="A0ABD1P591"/>
<dbReference type="PANTHER" id="PTHR31181">
    <property type="entry name" value="EGG CELL-SECRETED PROTEIN 1.4"/>
    <property type="match status" value="1"/>
</dbReference>
<dbReference type="Pfam" id="PF05617">
    <property type="entry name" value="Prolamin_like"/>
    <property type="match status" value="1"/>
</dbReference>
<name>A0ABD1P591_9LAMI</name>
<dbReference type="InterPro" id="IPR008502">
    <property type="entry name" value="Prolamin-like"/>
</dbReference>
<sequence>MDNMRTMQAITLIFACISIIATPNFAQQLNVSEQSLTYDDLSHTLQCIRSVITIPRCFEELLVSIFGPRVELLGPECCEALLKVDDNCWPKSLAVNPLFPPVIKSYCISTQD</sequence>
<dbReference type="Proteomes" id="UP001604277">
    <property type="component" value="Unassembled WGS sequence"/>
</dbReference>
<evidence type="ECO:0000256" key="2">
    <source>
        <dbReference type="SAM" id="SignalP"/>
    </source>
</evidence>
<evidence type="ECO:0000313" key="4">
    <source>
        <dbReference type="EMBL" id="KAL2459051.1"/>
    </source>
</evidence>
<evidence type="ECO:0000313" key="5">
    <source>
        <dbReference type="EMBL" id="KAL2527884.1"/>
    </source>
</evidence>
<protein>
    <recommendedName>
        <fullName evidence="3">Prolamin-like domain-containing protein</fullName>
    </recommendedName>
</protein>
<reference evidence="4" key="1">
    <citation type="submission" date="2024-07" db="EMBL/GenBank/DDBJ databases">
        <title>Two chromosome-level genome assemblies of Korean endemic species Abeliophyllum distichum and Forsythia ovata (Oleaceae).</title>
        <authorList>
            <person name="Mun J.H."/>
        </authorList>
    </citation>
    <scope>NUCLEOTIDE SEQUENCE</scope>
    <source>
        <strain evidence="4">KNKB202402200001</strain>
        <tissue evidence="4">Leaf</tissue>
    </source>
</reference>
<keyword evidence="6" id="KW-1185">Reference proteome</keyword>
<dbReference type="PANTHER" id="PTHR31181:SF67">
    <property type="entry name" value="PROLAMIN-LIKE PROTEIN (DUF1278)"/>
    <property type="match status" value="1"/>
</dbReference>
<organism evidence="4 6">
    <name type="scientific">Forsythia ovata</name>
    <dbReference type="NCBI Taxonomy" id="205694"/>
    <lineage>
        <taxon>Eukaryota</taxon>
        <taxon>Viridiplantae</taxon>
        <taxon>Streptophyta</taxon>
        <taxon>Embryophyta</taxon>
        <taxon>Tracheophyta</taxon>
        <taxon>Spermatophyta</taxon>
        <taxon>Magnoliopsida</taxon>
        <taxon>eudicotyledons</taxon>
        <taxon>Gunneridae</taxon>
        <taxon>Pentapetalae</taxon>
        <taxon>asterids</taxon>
        <taxon>lamiids</taxon>
        <taxon>Lamiales</taxon>
        <taxon>Oleaceae</taxon>
        <taxon>Forsythieae</taxon>
        <taxon>Forsythia</taxon>
    </lineage>
</organism>
<dbReference type="EMBL" id="JBFOLJ010000025">
    <property type="protein sequence ID" value="KAL2459051.1"/>
    <property type="molecule type" value="Genomic_DNA"/>
</dbReference>
<gene>
    <name evidence="5" type="ORF">Fot_20485</name>
    <name evidence="4" type="ORF">Fot_55337</name>
</gene>
<feature type="signal peptide" evidence="2">
    <location>
        <begin position="1"/>
        <end position="26"/>
    </location>
</feature>
<dbReference type="EMBL" id="JBFOLJ010000006">
    <property type="protein sequence ID" value="KAL2527884.1"/>
    <property type="molecule type" value="Genomic_DNA"/>
</dbReference>
<accession>A0ABD1P591</accession>
<feature type="domain" description="Prolamin-like" evidence="3">
    <location>
        <begin position="46"/>
        <end position="107"/>
    </location>
</feature>
<feature type="chain" id="PRO_5044723411" description="Prolamin-like domain-containing protein" evidence="2">
    <location>
        <begin position="27"/>
        <end position="112"/>
    </location>
</feature>
<evidence type="ECO:0000256" key="1">
    <source>
        <dbReference type="ARBA" id="ARBA00022729"/>
    </source>
</evidence>
<evidence type="ECO:0000259" key="3">
    <source>
        <dbReference type="Pfam" id="PF05617"/>
    </source>
</evidence>
<proteinExistence type="predicted"/>